<dbReference type="AlphaFoldDB" id="A0A7J4JVB6"/>
<proteinExistence type="predicted"/>
<dbReference type="Proteomes" id="UP000590964">
    <property type="component" value="Unassembled WGS sequence"/>
</dbReference>
<dbReference type="EMBL" id="DUFW01000061">
    <property type="protein sequence ID" value="HIH21711.1"/>
    <property type="molecule type" value="Genomic_DNA"/>
</dbReference>
<name>A0A7J4JVB6_9ARCH</name>
<protein>
    <submittedName>
        <fullName evidence="1">DUF116 domain-containing protein</fullName>
    </submittedName>
</protein>
<reference evidence="2" key="1">
    <citation type="journal article" date="2020" name="bioRxiv">
        <title>A rank-normalized archaeal taxonomy based on genome phylogeny resolves widespread incomplete and uneven classifications.</title>
        <authorList>
            <person name="Rinke C."/>
            <person name="Chuvochina M."/>
            <person name="Mussig A.J."/>
            <person name="Chaumeil P.-A."/>
            <person name="Waite D.W."/>
            <person name="Whitman W.B."/>
            <person name="Parks D.H."/>
            <person name="Hugenholtz P."/>
        </authorList>
    </citation>
    <scope>NUCLEOTIDE SEQUENCE [LARGE SCALE GENOMIC DNA]</scope>
</reference>
<dbReference type="PIRSF" id="PIRSF006594">
    <property type="entry name" value="UCP006594"/>
    <property type="match status" value="1"/>
</dbReference>
<comment type="caution">
    <text evidence="1">The sequence shown here is derived from an EMBL/GenBank/DDBJ whole genome shotgun (WGS) entry which is preliminary data.</text>
</comment>
<dbReference type="Pfam" id="PF01976">
    <property type="entry name" value="DUF116"/>
    <property type="match status" value="1"/>
</dbReference>
<sequence length="198" mass="21985">MASLIEKIKQDIAAIIDSTSHQNAATIATKIAKNLGLSGRMVDYTHVELRNKLNEGRFKQVPYNERMLLLPHCLRNTKDCIAKYGEEGLDFGNCEKCNKCQMPALEKIGKQLNYKKIACLPGGSMVEKLVRKYKPKAIVGIACSPELNMGIDRMSEHGIPTQAVLLLKDGCKDTEANIEEAREKIALITPEAREKSKA</sequence>
<gene>
    <name evidence="1" type="ORF">HA222_03590</name>
</gene>
<accession>A0A7J4JVB6</accession>
<dbReference type="PANTHER" id="PTHR43801">
    <property type="entry name" value="NUCLEOTIDE-BINDING PROTEIN-RELATED"/>
    <property type="match status" value="1"/>
</dbReference>
<dbReference type="InterPro" id="IPR002829">
    <property type="entry name" value="DUF116"/>
</dbReference>
<dbReference type="PANTHER" id="PTHR43801:SF1">
    <property type="entry name" value="POLYPRENYL SYNTHETASE"/>
    <property type="match status" value="1"/>
</dbReference>
<organism evidence="1 2">
    <name type="scientific">Candidatus Iainarchaeum sp</name>
    <dbReference type="NCBI Taxonomy" id="3101447"/>
    <lineage>
        <taxon>Archaea</taxon>
        <taxon>Candidatus Iainarchaeota</taxon>
        <taxon>Candidatus Iainarchaeia</taxon>
        <taxon>Candidatus Iainarchaeales</taxon>
        <taxon>Candidatus Iainarchaeaceae</taxon>
        <taxon>Candidatus Iainarchaeum</taxon>
    </lineage>
</organism>
<evidence type="ECO:0000313" key="1">
    <source>
        <dbReference type="EMBL" id="HIH21711.1"/>
    </source>
</evidence>
<evidence type="ECO:0000313" key="2">
    <source>
        <dbReference type="Proteomes" id="UP000590964"/>
    </source>
</evidence>